<comment type="caution">
    <text evidence="2">The sequence shown here is derived from an EMBL/GenBank/DDBJ whole genome shotgun (WGS) entry which is preliminary data.</text>
</comment>
<accession>A0A9D4VD91</accession>
<gene>
    <name evidence="2" type="ORF">GOP47_0000098</name>
</gene>
<evidence type="ECO:0000313" key="2">
    <source>
        <dbReference type="EMBL" id="KAI5083929.1"/>
    </source>
</evidence>
<keyword evidence="1" id="KW-1133">Transmembrane helix</keyword>
<evidence type="ECO:0000256" key="1">
    <source>
        <dbReference type="SAM" id="Phobius"/>
    </source>
</evidence>
<proteinExistence type="predicted"/>
<dbReference type="AlphaFoldDB" id="A0A9D4VD91"/>
<feature type="transmembrane region" description="Helical" evidence="1">
    <location>
        <begin position="88"/>
        <end position="106"/>
    </location>
</feature>
<sequence length="116" mass="13468">MSGFDPFPKWLHKTCNHSLEIVNEYSSYVSKDAAKPHKLLKTTLLCILFYGHKSSQYIPTDLHACHNPFHLGIMHFCYVFRKWNHASLFLFFPHSLCLAMLIGVLMNPQGSLLQRF</sequence>
<dbReference type="EMBL" id="JABFUD020000001">
    <property type="protein sequence ID" value="KAI5083929.1"/>
    <property type="molecule type" value="Genomic_DNA"/>
</dbReference>
<keyword evidence="3" id="KW-1185">Reference proteome</keyword>
<dbReference type="Proteomes" id="UP000886520">
    <property type="component" value="Chromosome 1"/>
</dbReference>
<evidence type="ECO:0000313" key="3">
    <source>
        <dbReference type="Proteomes" id="UP000886520"/>
    </source>
</evidence>
<organism evidence="2 3">
    <name type="scientific">Adiantum capillus-veneris</name>
    <name type="common">Maidenhair fern</name>
    <dbReference type="NCBI Taxonomy" id="13818"/>
    <lineage>
        <taxon>Eukaryota</taxon>
        <taxon>Viridiplantae</taxon>
        <taxon>Streptophyta</taxon>
        <taxon>Embryophyta</taxon>
        <taxon>Tracheophyta</taxon>
        <taxon>Polypodiopsida</taxon>
        <taxon>Polypodiidae</taxon>
        <taxon>Polypodiales</taxon>
        <taxon>Pteridineae</taxon>
        <taxon>Pteridaceae</taxon>
        <taxon>Vittarioideae</taxon>
        <taxon>Adiantum</taxon>
    </lineage>
</organism>
<keyword evidence="1" id="KW-0812">Transmembrane</keyword>
<protein>
    <submittedName>
        <fullName evidence="2">Uncharacterized protein</fullName>
    </submittedName>
</protein>
<keyword evidence="1" id="KW-0472">Membrane</keyword>
<name>A0A9D4VD91_ADICA</name>
<reference evidence="2" key="1">
    <citation type="submission" date="2021-01" db="EMBL/GenBank/DDBJ databases">
        <title>Adiantum capillus-veneris genome.</title>
        <authorList>
            <person name="Fang Y."/>
            <person name="Liao Q."/>
        </authorList>
    </citation>
    <scope>NUCLEOTIDE SEQUENCE</scope>
    <source>
        <strain evidence="2">H3</strain>
        <tissue evidence="2">Leaf</tissue>
    </source>
</reference>